<accession>A0A6N8H8J2</accession>
<dbReference type="PANTHER" id="PTHR36436">
    <property type="entry name" value="SLL5081 PROTEIN"/>
    <property type="match status" value="1"/>
</dbReference>
<comment type="caution">
    <text evidence="1">The sequence shown here is derived from an EMBL/GenBank/DDBJ whole genome shotgun (WGS) entry which is preliminary data.</text>
</comment>
<name>A0A6N8H8J2_9FLAO</name>
<dbReference type="PANTHER" id="PTHR36436:SF6">
    <property type="entry name" value="SLL5081 PROTEIN"/>
    <property type="match status" value="1"/>
</dbReference>
<sequence length="284" mass="33161">MTKYTAPKVTGKIKAALKQLFFKTEKPVIDFDKYLEDNKYKLSKYERNAVKINATPINTSPLQDKLELKNSKFLGFPFFPESMLYPTGENGKPMVMAVQINFEEVPHTDNFPKDGILQLFFSTNGWYSEEPKIIYHKKEDLELQPIKDFSFLSNKDYKDIPINKPHYLSFEAFKDKGSDVDTQFDYSFDGMDFFDFMERLNGTDGEKMYNYFNSAGHKIGGYASFTQYDRREMSAETANDIQLLQIDTDKHIMFGDGGIAHIFINKENLMKKDFSKAYFYWDCF</sequence>
<dbReference type="InterPro" id="IPR015315">
    <property type="entry name" value="DUF1963"/>
</dbReference>
<organism evidence="1 2">
    <name type="scientific">Flavobacterium rakeshii</name>
    <dbReference type="NCBI Taxonomy" id="1038845"/>
    <lineage>
        <taxon>Bacteria</taxon>
        <taxon>Pseudomonadati</taxon>
        <taxon>Bacteroidota</taxon>
        <taxon>Flavobacteriia</taxon>
        <taxon>Flavobacteriales</taxon>
        <taxon>Flavobacteriaceae</taxon>
        <taxon>Flavobacterium</taxon>
    </lineage>
</organism>
<dbReference type="Pfam" id="PF09234">
    <property type="entry name" value="DUF1963"/>
    <property type="match status" value="1"/>
</dbReference>
<evidence type="ECO:0000313" key="2">
    <source>
        <dbReference type="Proteomes" id="UP000433945"/>
    </source>
</evidence>
<reference evidence="1 2" key="1">
    <citation type="submission" date="2019-12" db="EMBL/GenBank/DDBJ databases">
        <authorList>
            <person name="Sun J.-Q."/>
        </authorList>
    </citation>
    <scope>NUCLEOTIDE SEQUENCE [LARGE SCALE GENOMIC DNA]</scope>
    <source>
        <strain evidence="1 2">JCM 17928</strain>
    </source>
</reference>
<protein>
    <submittedName>
        <fullName evidence="1">DUF1963 domain-containing protein</fullName>
    </submittedName>
</protein>
<dbReference type="InterPro" id="IPR035948">
    <property type="entry name" value="YwqG-like_sf"/>
</dbReference>
<dbReference type="OrthoDB" id="57088at2"/>
<evidence type="ECO:0000313" key="1">
    <source>
        <dbReference type="EMBL" id="MUV02150.1"/>
    </source>
</evidence>
<keyword evidence="2" id="KW-1185">Reference proteome</keyword>
<gene>
    <name evidence="1" type="ORF">GN157_00365</name>
</gene>
<dbReference type="AlphaFoldDB" id="A0A6N8H8J2"/>
<dbReference type="SUPFAM" id="SSF103032">
    <property type="entry name" value="Hypothetical protein YwqG"/>
    <property type="match status" value="1"/>
</dbReference>
<dbReference type="EMBL" id="WOWP01000001">
    <property type="protein sequence ID" value="MUV02150.1"/>
    <property type="molecule type" value="Genomic_DNA"/>
</dbReference>
<dbReference type="Gene3D" id="2.30.320.10">
    <property type="entry name" value="YwqG-like"/>
    <property type="match status" value="1"/>
</dbReference>
<dbReference type="RefSeq" id="WP_157481132.1">
    <property type="nucleotide sequence ID" value="NZ_WOWP01000001.1"/>
</dbReference>
<dbReference type="Proteomes" id="UP000433945">
    <property type="component" value="Unassembled WGS sequence"/>
</dbReference>
<proteinExistence type="predicted"/>